<dbReference type="SUPFAM" id="SSF50978">
    <property type="entry name" value="WD40 repeat-like"/>
    <property type="match status" value="1"/>
</dbReference>
<gene>
    <name evidence="12" type="ORF">ILEXP_LOCUS26136</name>
</gene>
<dbReference type="PANTHER" id="PTHR23284:SF0">
    <property type="entry name" value="PROLACTIN REGULATORY ELEMENT-BINDING PROTEIN"/>
    <property type="match status" value="1"/>
</dbReference>
<evidence type="ECO:0000256" key="9">
    <source>
        <dbReference type="ARBA" id="ARBA00022989"/>
    </source>
</evidence>
<organism evidence="12 13">
    <name type="scientific">Ilex paraguariensis</name>
    <name type="common">yerba mate</name>
    <dbReference type="NCBI Taxonomy" id="185542"/>
    <lineage>
        <taxon>Eukaryota</taxon>
        <taxon>Viridiplantae</taxon>
        <taxon>Streptophyta</taxon>
        <taxon>Embryophyta</taxon>
        <taxon>Tracheophyta</taxon>
        <taxon>Spermatophyta</taxon>
        <taxon>Magnoliopsida</taxon>
        <taxon>eudicotyledons</taxon>
        <taxon>Gunneridae</taxon>
        <taxon>Pentapetalae</taxon>
        <taxon>asterids</taxon>
        <taxon>campanulids</taxon>
        <taxon>Aquifoliales</taxon>
        <taxon>Aquifoliaceae</taxon>
        <taxon>Ilex</taxon>
    </lineage>
</organism>
<dbReference type="GO" id="GO:0005789">
    <property type="term" value="C:endoplasmic reticulum membrane"/>
    <property type="evidence" value="ECO:0007669"/>
    <property type="project" value="UniProtKB-SubCell"/>
</dbReference>
<keyword evidence="2" id="KW-0813">Transport</keyword>
<keyword evidence="10" id="KW-0472">Membrane</keyword>
<evidence type="ECO:0000313" key="12">
    <source>
        <dbReference type="EMBL" id="CAK9157575.1"/>
    </source>
</evidence>
<evidence type="ECO:0000256" key="8">
    <source>
        <dbReference type="ARBA" id="ARBA00022927"/>
    </source>
</evidence>
<dbReference type="InterPro" id="IPR015943">
    <property type="entry name" value="WD40/YVTN_repeat-like_dom_sf"/>
</dbReference>
<comment type="subcellular location">
    <subcellularLocation>
        <location evidence="1">Endoplasmic reticulum membrane</location>
        <topology evidence="1">Single-pass membrane protein</topology>
    </subcellularLocation>
</comment>
<name>A0ABC8SP12_9AQUA</name>
<evidence type="ECO:0000256" key="2">
    <source>
        <dbReference type="ARBA" id="ARBA00022448"/>
    </source>
</evidence>
<dbReference type="GO" id="GO:0015031">
    <property type="term" value="P:protein transport"/>
    <property type="evidence" value="ECO:0007669"/>
    <property type="project" value="UniProtKB-KW"/>
</dbReference>
<evidence type="ECO:0000256" key="4">
    <source>
        <dbReference type="ARBA" id="ARBA00022692"/>
    </source>
</evidence>
<keyword evidence="9" id="KW-1133">Transmembrane helix</keyword>
<keyword evidence="3 11" id="KW-0853">WD repeat</keyword>
<dbReference type="EMBL" id="CAUOFW020003025">
    <property type="protein sequence ID" value="CAK9157575.1"/>
    <property type="molecule type" value="Genomic_DNA"/>
</dbReference>
<comment type="caution">
    <text evidence="12">The sequence shown here is derived from an EMBL/GenBank/DDBJ whole genome shotgun (WGS) entry which is preliminary data.</text>
</comment>
<keyword evidence="5" id="KW-0677">Repeat</keyword>
<evidence type="ECO:0000256" key="10">
    <source>
        <dbReference type="ARBA" id="ARBA00023136"/>
    </source>
</evidence>
<dbReference type="InterPro" id="IPR045260">
    <property type="entry name" value="Sec12-like"/>
</dbReference>
<dbReference type="AlphaFoldDB" id="A0ABC8SP12"/>
<dbReference type="PROSITE" id="PS50082">
    <property type="entry name" value="WD_REPEATS_2"/>
    <property type="match status" value="1"/>
</dbReference>
<dbReference type="Gene3D" id="2.130.10.10">
    <property type="entry name" value="YVTN repeat-like/Quinoprotein amine dehydrogenase"/>
    <property type="match status" value="1"/>
</dbReference>
<evidence type="ECO:0000256" key="1">
    <source>
        <dbReference type="ARBA" id="ARBA00004389"/>
    </source>
</evidence>
<accession>A0ABC8SP12</accession>
<evidence type="ECO:0000256" key="3">
    <source>
        <dbReference type="ARBA" id="ARBA00022574"/>
    </source>
</evidence>
<evidence type="ECO:0000256" key="11">
    <source>
        <dbReference type="PROSITE-ProRule" id="PRU00221"/>
    </source>
</evidence>
<evidence type="ECO:0000313" key="13">
    <source>
        <dbReference type="Proteomes" id="UP001642360"/>
    </source>
</evidence>
<keyword evidence="7" id="KW-0931">ER-Golgi transport</keyword>
<reference evidence="12 13" key="1">
    <citation type="submission" date="2024-02" db="EMBL/GenBank/DDBJ databases">
        <authorList>
            <person name="Vignale AGUSTIN F."/>
            <person name="Sosa J E."/>
            <person name="Modenutti C."/>
        </authorList>
    </citation>
    <scope>NUCLEOTIDE SEQUENCE [LARGE SCALE GENOMIC DNA]</scope>
</reference>
<evidence type="ECO:0000256" key="5">
    <source>
        <dbReference type="ARBA" id="ARBA00022737"/>
    </source>
</evidence>
<evidence type="ECO:0000256" key="7">
    <source>
        <dbReference type="ARBA" id="ARBA00022892"/>
    </source>
</evidence>
<evidence type="ECO:0000256" key="6">
    <source>
        <dbReference type="ARBA" id="ARBA00022824"/>
    </source>
</evidence>
<dbReference type="InterPro" id="IPR036322">
    <property type="entry name" value="WD40_repeat_dom_sf"/>
</dbReference>
<keyword evidence="13" id="KW-1185">Reference proteome</keyword>
<protein>
    <submittedName>
        <fullName evidence="12">Uncharacterized protein</fullName>
    </submittedName>
</protein>
<feature type="repeat" description="WD" evidence="11">
    <location>
        <begin position="42"/>
        <end position="83"/>
    </location>
</feature>
<dbReference type="PANTHER" id="PTHR23284">
    <property type="entry name" value="PROLACTIN REGULATORY ELEMENT BINDING PROTEIN"/>
    <property type="match status" value="1"/>
</dbReference>
<keyword evidence="4" id="KW-0812">Transmembrane</keyword>
<proteinExistence type="predicted"/>
<keyword evidence="6" id="KW-0256">Endoplasmic reticulum</keyword>
<sequence>MPDNVFCYKVHIHEEQKLLYGLLMDGKLRVFKWPSMEFILDEANAHASVKDLDFSPDGKYLVSVGSGDPGRVWNVDSSTSIASLTKENLFIMSKMRFLVSAGSHKLVTRIYPSTILFYDLTIMNIVSKCLGQGGRIVKWNTTSWKRMSSKRIIRDPISAFNVSTDGKLLAV</sequence>
<dbReference type="GO" id="GO:0016192">
    <property type="term" value="P:vesicle-mediated transport"/>
    <property type="evidence" value="ECO:0007669"/>
    <property type="project" value="UniProtKB-KW"/>
</dbReference>
<dbReference type="Proteomes" id="UP001642360">
    <property type="component" value="Unassembled WGS sequence"/>
</dbReference>
<keyword evidence="8" id="KW-0653">Protein transport</keyword>
<dbReference type="InterPro" id="IPR001680">
    <property type="entry name" value="WD40_rpt"/>
</dbReference>